<dbReference type="InterPro" id="IPR018376">
    <property type="entry name" value="Enoyl-CoA_hyd/isom_CS"/>
</dbReference>
<dbReference type="Pfam" id="PF00725">
    <property type="entry name" value="3HCDH"/>
    <property type="match status" value="1"/>
</dbReference>
<comment type="pathway">
    <text evidence="1">Lipid metabolism; fatty acid beta-oxidation.</text>
</comment>
<dbReference type="STRING" id="1548547.BA177_09450"/>
<dbReference type="UniPathway" id="UPA00659"/>
<evidence type="ECO:0000256" key="6">
    <source>
        <dbReference type="ARBA" id="ARBA00022832"/>
    </source>
</evidence>
<keyword evidence="9" id="KW-0520">NAD</keyword>
<dbReference type="Proteomes" id="UP000092695">
    <property type="component" value="Chromosome"/>
</dbReference>
<comment type="similarity">
    <text evidence="4">Belongs to the 3-hydroxyacyl-CoA dehydrogenase family.</text>
</comment>
<dbReference type="PROSITE" id="PS00067">
    <property type="entry name" value="3HCDH"/>
    <property type="match status" value="1"/>
</dbReference>
<keyword evidence="6" id="KW-0276">Fatty acid metabolism</keyword>
<evidence type="ECO:0000256" key="13">
    <source>
        <dbReference type="ARBA" id="ARBA00049556"/>
    </source>
</evidence>
<dbReference type="SUPFAM" id="SSF51735">
    <property type="entry name" value="NAD(P)-binding Rossmann-fold domains"/>
    <property type="match status" value="1"/>
</dbReference>
<sequence>MNTSDNGRATHWQSKTDDNGIVWLCLDKADGSANVLSGEVLQQLAEQLEPLHAKPPTGVVLHSGKDNGFIMGADINEFTTIENPEQGYALIRLGQQVLDKIEALPCPTVAAINGFALGGGLELAMACDYRLALEHAKPILGLPEVQLGIHPGFGGTVRAVKIAGVRAAMQLMLTGKPVTIKKGRAIGLIDATTTAEQWQQAARQLIDERPSPSRAGWLDRILNLAPARPILARVLQKQVAAKARADHYPAPYAIISLWQKHAASERTGYEAEARSIANLMCGPTSRNLVRVFFLQNRLKGQGGKSGQPINKVHVVGAGVMGGDIAAWCALRGLEVTLQDRAEKYVQPAMERAHKLFAKKTRNDKQRTEAVQRLRADVAGSGVPEADLIIEAIYENLEAKKELYASLEARMKSGALLATNTSSIRLEELRVDLREPTRFIGLHFFNPVAQLPLVEIVHCADTDSDVMDAGFAFVKRIGKSPLACRSAPGFVVNRLLTPYMGEALHLANDGVSLVDIDKAAEDFGMPMGPVELVDSVGIDVALHVSKVLGAAFDRPVPERLAEMVESGNLGRKTGQGFYTWVDGKARKPDSSGSYLPADIQDRLMLPMVNEAVACLSEDVVSDADLLDAGVIFGTGFAPFRGGPLQYARDRGIDEVVAALESLAARHGDRFRPHPGWQDLRSKLNNVD</sequence>
<dbReference type="InterPro" id="IPR006180">
    <property type="entry name" value="3-OHacyl-CoA_DH_CS"/>
</dbReference>
<dbReference type="InterPro" id="IPR006176">
    <property type="entry name" value="3-OHacyl-CoA_DH_NAD-bd"/>
</dbReference>
<dbReference type="Pfam" id="PF02737">
    <property type="entry name" value="3HCDH_N"/>
    <property type="match status" value="1"/>
</dbReference>
<dbReference type="PROSITE" id="PS00166">
    <property type="entry name" value="ENOYL_COA_HYDRATASE"/>
    <property type="match status" value="1"/>
</dbReference>
<dbReference type="CDD" id="cd06558">
    <property type="entry name" value="crotonase-like"/>
    <property type="match status" value="1"/>
</dbReference>
<dbReference type="GO" id="GO:0006635">
    <property type="term" value="P:fatty acid beta-oxidation"/>
    <property type="evidence" value="ECO:0007669"/>
    <property type="project" value="UniProtKB-UniPathway"/>
</dbReference>
<evidence type="ECO:0000256" key="8">
    <source>
        <dbReference type="ARBA" id="ARBA00023002"/>
    </source>
</evidence>
<keyword evidence="12" id="KW-0511">Multifunctional enzyme</keyword>
<evidence type="ECO:0000256" key="14">
    <source>
        <dbReference type="RuleBase" id="RU003707"/>
    </source>
</evidence>
<keyword evidence="18" id="KW-1185">Reference proteome</keyword>
<proteinExistence type="inferred from homology"/>
<accession>A0A193LFT3</accession>
<evidence type="ECO:0000313" key="17">
    <source>
        <dbReference type="EMBL" id="ANO51395.1"/>
    </source>
</evidence>
<dbReference type="RefSeq" id="WP_068615691.1">
    <property type="nucleotide sequence ID" value="NZ_CP016268.1"/>
</dbReference>
<dbReference type="OrthoDB" id="5389341at2"/>
<evidence type="ECO:0000256" key="4">
    <source>
        <dbReference type="ARBA" id="ARBA00009463"/>
    </source>
</evidence>
<keyword evidence="10" id="KW-0443">Lipid metabolism</keyword>
<evidence type="ECO:0000256" key="11">
    <source>
        <dbReference type="ARBA" id="ARBA00023239"/>
    </source>
</evidence>
<organism evidence="17 18">
    <name type="scientific">Woeseia oceani</name>
    <dbReference type="NCBI Taxonomy" id="1548547"/>
    <lineage>
        <taxon>Bacteria</taxon>
        <taxon>Pseudomonadati</taxon>
        <taxon>Pseudomonadota</taxon>
        <taxon>Gammaproteobacteria</taxon>
        <taxon>Woeseiales</taxon>
        <taxon>Woeseiaceae</taxon>
        <taxon>Woeseia</taxon>
    </lineage>
</organism>
<dbReference type="InterPro" id="IPR006108">
    <property type="entry name" value="3HC_DH_C"/>
</dbReference>
<dbReference type="EC" id="4.2.1.17" evidence="5"/>
<dbReference type="Pfam" id="PF00378">
    <property type="entry name" value="ECH_1"/>
    <property type="match status" value="1"/>
</dbReference>
<keyword evidence="11" id="KW-0456">Lyase</keyword>
<dbReference type="InterPro" id="IPR036291">
    <property type="entry name" value="NAD(P)-bd_dom_sf"/>
</dbReference>
<dbReference type="Gene3D" id="3.40.50.720">
    <property type="entry name" value="NAD(P)-binding Rossmann-like Domain"/>
    <property type="match status" value="1"/>
</dbReference>
<comment type="similarity">
    <text evidence="14">Belongs to the enoyl-CoA hydratase/isomerase family.</text>
</comment>
<gene>
    <name evidence="17" type="ORF">BA177_09450</name>
</gene>
<dbReference type="InterPro" id="IPR001753">
    <property type="entry name" value="Enoyl-CoA_hydra/iso"/>
</dbReference>
<dbReference type="Gene3D" id="1.10.1040.10">
    <property type="entry name" value="N-(1-d-carboxylethyl)-l-norvaline Dehydrogenase, domain 2"/>
    <property type="match status" value="2"/>
</dbReference>
<evidence type="ECO:0000256" key="2">
    <source>
        <dbReference type="ARBA" id="ARBA00007005"/>
    </source>
</evidence>
<protein>
    <recommendedName>
        <fullName evidence="5">enoyl-CoA hydratase</fullName>
        <ecNumber evidence="5">4.2.1.17</ecNumber>
    </recommendedName>
</protein>
<dbReference type="GO" id="GO:0070403">
    <property type="term" value="F:NAD+ binding"/>
    <property type="evidence" value="ECO:0007669"/>
    <property type="project" value="InterPro"/>
</dbReference>
<evidence type="ECO:0000256" key="5">
    <source>
        <dbReference type="ARBA" id="ARBA00012076"/>
    </source>
</evidence>
<dbReference type="InterPro" id="IPR008927">
    <property type="entry name" value="6-PGluconate_DH-like_C_sf"/>
</dbReference>
<keyword evidence="7" id="KW-0442">Lipid degradation</keyword>
<dbReference type="EMBL" id="CP016268">
    <property type="protein sequence ID" value="ANO51395.1"/>
    <property type="molecule type" value="Genomic_DNA"/>
</dbReference>
<evidence type="ECO:0000256" key="10">
    <source>
        <dbReference type="ARBA" id="ARBA00023098"/>
    </source>
</evidence>
<comment type="catalytic activity">
    <reaction evidence="13">
        <text>a (3S)-3-hydroxyacyl-CoA + NAD(+) = a 3-oxoacyl-CoA + NADH + H(+)</text>
        <dbReference type="Rhea" id="RHEA:22432"/>
        <dbReference type="ChEBI" id="CHEBI:15378"/>
        <dbReference type="ChEBI" id="CHEBI:57318"/>
        <dbReference type="ChEBI" id="CHEBI:57540"/>
        <dbReference type="ChEBI" id="CHEBI:57945"/>
        <dbReference type="ChEBI" id="CHEBI:90726"/>
        <dbReference type="EC" id="1.1.1.35"/>
    </reaction>
</comment>
<dbReference type="GO" id="GO:0004300">
    <property type="term" value="F:enoyl-CoA hydratase activity"/>
    <property type="evidence" value="ECO:0007669"/>
    <property type="project" value="UniProtKB-EC"/>
</dbReference>
<evidence type="ECO:0000256" key="9">
    <source>
        <dbReference type="ARBA" id="ARBA00023027"/>
    </source>
</evidence>
<dbReference type="InterPro" id="IPR050136">
    <property type="entry name" value="FA_oxidation_alpha_subunit"/>
</dbReference>
<keyword evidence="8" id="KW-0560">Oxidoreductase</keyword>
<feature type="domain" description="3-hydroxyacyl-CoA dehydrogenase C-terminal" evidence="15">
    <location>
        <begin position="488"/>
        <end position="579"/>
    </location>
</feature>
<evidence type="ECO:0000259" key="16">
    <source>
        <dbReference type="Pfam" id="PF02737"/>
    </source>
</evidence>
<dbReference type="InterPro" id="IPR029045">
    <property type="entry name" value="ClpP/crotonase-like_dom_sf"/>
</dbReference>
<dbReference type="GO" id="GO:0016509">
    <property type="term" value="F:long-chain (3S)-3-hydroxyacyl-CoA dehydrogenase (NAD+) activity"/>
    <property type="evidence" value="ECO:0007669"/>
    <property type="project" value="TreeGrafter"/>
</dbReference>
<evidence type="ECO:0000256" key="12">
    <source>
        <dbReference type="ARBA" id="ARBA00023268"/>
    </source>
</evidence>
<evidence type="ECO:0000313" key="18">
    <source>
        <dbReference type="Proteomes" id="UP000092695"/>
    </source>
</evidence>
<dbReference type="PANTHER" id="PTHR43612:SF3">
    <property type="entry name" value="TRIFUNCTIONAL ENZYME SUBUNIT ALPHA, MITOCHONDRIAL"/>
    <property type="match status" value="1"/>
</dbReference>
<evidence type="ECO:0000259" key="15">
    <source>
        <dbReference type="Pfam" id="PF00725"/>
    </source>
</evidence>
<reference evidence="17 18" key="1">
    <citation type="submission" date="2016-06" db="EMBL/GenBank/DDBJ databases">
        <title>Complete genome sequence of a deep-branching marine Gamma Proteobacterium Woeseia oceani type strain XK5.</title>
        <authorList>
            <person name="Mu D."/>
            <person name="Du Z."/>
        </authorList>
    </citation>
    <scope>NUCLEOTIDE SEQUENCE [LARGE SCALE GENOMIC DNA]</scope>
    <source>
        <strain evidence="17 18">XK5</strain>
    </source>
</reference>
<comment type="similarity">
    <text evidence="3">In the N-terminal section; belongs to the enoyl-CoA hydratase/isomerase family.</text>
</comment>
<evidence type="ECO:0000256" key="7">
    <source>
        <dbReference type="ARBA" id="ARBA00022963"/>
    </source>
</evidence>
<dbReference type="KEGG" id="woc:BA177_09450"/>
<feature type="domain" description="3-hydroxyacyl-CoA dehydrogenase NAD binding" evidence="16">
    <location>
        <begin position="311"/>
        <end position="484"/>
    </location>
</feature>
<dbReference type="SUPFAM" id="SSF52096">
    <property type="entry name" value="ClpP/crotonase"/>
    <property type="match status" value="1"/>
</dbReference>
<evidence type="ECO:0000256" key="3">
    <source>
        <dbReference type="ARBA" id="ARBA00008750"/>
    </source>
</evidence>
<dbReference type="Gene3D" id="3.90.226.10">
    <property type="entry name" value="2-enoyl-CoA Hydratase, Chain A, domain 1"/>
    <property type="match status" value="1"/>
</dbReference>
<comment type="similarity">
    <text evidence="2">In the central section; belongs to the 3-hydroxyacyl-CoA dehydrogenase family.</text>
</comment>
<name>A0A193LFT3_9GAMM</name>
<dbReference type="PANTHER" id="PTHR43612">
    <property type="entry name" value="TRIFUNCTIONAL ENZYME SUBUNIT ALPHA"/>
    <property type="match status" value="1"/>
</dbReference>
<dbReference type="SUPFAM" id="SSF48179">
    <property type="entry name" value="6-phosphogluconate dehydrogenase C-terminal domain-like"/>
    <property type="match status" value="2"/>
</dbReference>
<dbReference type="InterPro" id="IPR013328">
    <property type="entry name" value="6PGD_dom2"/>
</dbReference>
<evidence type="ECO:0000256" key="1">
    <source>
        <dbReference type="ARBA" id="ARBA00005005"/>
    </source>
</evidence>
<dbReference type="AlphaFoldDB" id="A0A193LFT3"/>